<name>A0A087GNS6_ARAAL</name>
<sequence length="978" mass="109805">MSTRVASSRILKDSNGDIGEHLRNHIHLTNCIHLKNHMHNNNKQIPVLTDRSLLMRDLIVLQRSRSLRDPSASSNSPSLIGDSKGEDHMEERRTRRRRSVDRNVVKKSSLRLSSSSPIFVNFGTSKVTPSDEKLDGSSRKSYRVEDVNEVYSVDSVKSGSKNSVNNVNEANFKTLSDQLNEVLGDSDDLVYSNVLPRGNARSKRRKFRGTKRAGRAVSVRDNAGNSKSEMCIASNAVPRGEKYEEEVAEGREEDMSRAVPKNGCGMPFNWSSIHNRGKTFFDIAGRSLSCGMSDSKGKKGETDMPMSSDSSSSFTKTEHEATPFLVDSGNNEGWVHDYSGELGIFADDLLKNGKDSDYGKKRRNAQRHFSLTQKYAPRTFRDLVGQNLVMQALSNAVAKQRVGLLYVFHGPNGTGKTSCARIFARALNCHSMEQSKPCGRCSSCVSYDNGKNHNIREMGPVKKFDFDNMRISQQKRQHLVFIFDDCDAMSTDSWNALSKVVDRAPRRVAFILVCSSLDVLPHIIVSRCQKFFFPKLKDADIIGSLQRIASKEEIDIDKEALKLVASKSDGSLRDAEMTLEQLSLLGTRISVPLVQEMVGLISDEKLVDLLDLALSADTVNTVKSLRIIMETSVEPLALMSQLATVITDILAGSYDFAKDQCRRKFFRRQPLTKEDMEKLRKALKTLSESEKQLRVSNDKLTWLTAALLQLAPEQQYLLPPSYSADASLNRTPLTDHDPSKVRQEFSCVNRPSVEEIWLAVIEKVRVNSLREFLYKEGKIFSISIGSAPTVQLMFNSPLAKSTAENFNDHILRAFEAVLGSPVTLEMRTELKKDWKNVGSWPLQDNGERFRDSGRSEIIEVGDESESTMSRARRKHLEASLNQNQSQSIVRGKVSLAQVIKQAEGNGWSKSKAVSIANKLEQENLRLEPRSRSLICWKASRSTRRKISSRLKIRRRVRLHSLLKLISCGNYLSTKSPPR</sequence>
<dbReference type="GO" id="GO:0046872">
    <property type="term" value="F:metal ion binding"/>
    <property type="evidence" value="ECO:0007669"/>
    <property type="project" value="UniProtKB-KW"/>
</dbReference>
<dbReference type="PANTHER" id="PTHR11669:SF57">
    <property type="entry name" value="PROTEIN STICHEL-LIKE 4"/>
    <property type="match status" value="1"/>
</dbReference>
<dbReference type="eggNOG" id="KOG0989">
    <property type="taxonomic scope" value="Eukaryota"/>
</dbReference>
<evidence type="ECO:0000313" key="10">
    <source>
        <dbReference type="Proteomes" id="UP000029120"/>
    </source>
</evidence>
<dbReference type="NCBIfam" id="TIGR02397">
    <property type="entry name" value="dnaX_nterm"/>
    <property type="match status" value="1"/>
</dbReference>
<dbReference type="GO" id="GO:0003689">
    <property type="term" value="F:DNA clamp loader activity"/>
    <property type="evidence" value="ECO:0007669"/>
    <property type="project" value="TreeGrafter"/>
</dbReference>
<dbReference type="SMART" id="SM00382">
    <property type="entry name" value="AAA"/>
    <property type="match status" value="1"/>
</dbReference>
<keyword evidence="6" id="KW-0175">Coiled coil</keyword>
<keyword evidence="5" id="KW-0067">ATP-binding</keyword>
<dbReference type="GO" id="GO:0009360">
    <property type="term" value="C:DNA polymerase III complex"/>
    <property type="evidence" value="ECO:0007669"/>
    <property type="project" value="InterPro"/>
</dbReference>
<evidence type="ECO:0000256" key="4">
    <source>
        <dbReference type="ARBA" id="ARBA00022833"/>
    </source>
</evidence>
<evidence type="ECO:0000313" key="9">
    <source>
        <dbReference type="EMBL" id="KFK31528.1"/>
    </source>
</evidence>
<dbReference type="Pfam" id="PF13177">
    <property type="entry name" value="DNA_pol3_delta2"/>
    <property type="match status" value="1"/>
</dbReference>
<dbReference type="EMBL" id="CM002874">
    <property type="protein sequence ID" value="KFK31528.1"/>
    <property type="molecule type" value="Genomic_DNA"/>
</dbReference>
<evidence type="ECO:0000259" key="8">
    <source>
        <dbReference type="SMART" id="SM00382"/>
    </source>
</evidence>
<accession>A0A087GNS6</accession>
<dbReference type="AlphaFoldDB" id="A0A087GNS6"/>
<dbReference type="Pfam" id="PF22608">
    <property type="entry name" value="DNAX_ATPase_lid"/>
    <property type="match status" value="1"/>
</dbReference>
<dbReference type="Pfam" id="PF23007">
    <property type="entry name" value="DnaA_N-like_STI"/>
    <property type="match status" value="1"/>
</dbReference>
<dbReference type="InterPro" id="IPR045085">
    <property type="entry name" value="HLD_clamp_pol_III_gamma_tau"/>
</dbReference>
<evidence type="ECO:0000256" key="7">
    <source>
        <dbReference type="SAM" id="MobiDB-lite"/>
    </source>
</evidence>
<dbReference type="Gene3D" id="1.10.8.60">
    <property type="match status" value="1"/>
</dbReference>
<dbReference type="FunFam" id="1.10.8.60:FF:000013">
    <property type="entry name" value="DNA polymerase III subunit gamma/tau"/>
    <property type="match status" value="1"/>
</dbReference>
<feature type="compositionally biased region" description="Basic and acidic residues" evidence="7">
    <location>
        <begin position="83"/>
        <end position="93"/>
    </location>
</feature>
<evidence type="ECO:0000256" key="1">
    <source>
        <dbReference type="ARBA" id="ARBA00006360"/>
    </source>
</evidence>
<keyword evidence="4" id="KW-0862">Zinc</keyword>
<dbReference type="GO" id="GO:0006281">
    <property type="term" value="P:DNA repair"/>
    <property type="evidence" value="ECO:0007669"/>
    <property type="project" value="TreeGrafter"/>
</dbReference>
<feature type="region of interest" description="Disordered" evidence="7">
    <location>
        <begin position="66"/>
        <end position="103"/>
    </location>
</feature>
<feature type="domain" description="AAA+ ATPase" evidence="8">
    <location>
        <begin position="402"/>
        <end position="536"/>
    </location>
</feature>
<dbReference type="SUPFAM" id="SSF52540">
    <property type="entry name" value="P-loop containing nucleoside triphosphate hydrolases"/>
    <property type="match status" value="1"/>
</dbReference>
<dbReference type="InterPro" id="IPR003593">
    <property type="entry name" value="AAA+_ATPase"/>
</dbReference>
<evidence type="ECO:0000256" key="6">
    <source>
        <dbReference type="ARBA" id="ARBA00023054"/>
    </source>
</evidence>
<dbReference type="GO" id="GO:0003887">
    <property type="term" value="F:DNA-directed DNA polymerase activity"/>
    <property type="evidence" value="ECO:0007669"/>
    <property type="project" value="InterPro"/>
</dbReference>
<dbReference type="GO" id="GO:0003677">
    <property type="term" value="F:DNA binding"/>
    <property type="evidence" value="ECO:0007669"/>
    <property type="project" value="InterPro"/>
</dbReference>
<dbReference type="GO" id="GO:0006261">
    <property type="term" value="P:DNA-templated DNA replication"/>
    <property type="evidence" value="ECO:0007669"/>
    <property type="project" value="TreeGrafter"/>
</dbReference>
<dbReference type="SUPFAM" id="SSF48019">
    <property type="entry name" value="post-AAA+ oligomerization domain-like"/>
    <property type="match status" value="1"/>
</dbReference>
<dbReference type="InterPro" id="IPR008921">
    <property type="entry name" value="DNA_pol3_clamp-load_cplx_C"/>
</dbReference>
<keyword evidence="10" id="KW-1185">Reference proteome</keyword>
<dbReference type="GO" id="GO:0005663">
    <property type="term" value="C:DNA replication factor C complex"/>
    <property type="evidence" value="ECO:0007669"/>
    <property type="project" value="TreeGrafter"/>
</dbReference>
<feature type="region of interest" description="Disordered" evidence="7">
    <location>
        <begin position="292"/>
        <end position="314"/>
    </location>
</feature>
<dbReference type="InterPro" id="IPR012763">
    <property type="entry name" value="DNA_pol_III_sug/sutau_N"/>
</dbReference>
<evidence type="ECO:0000256" key="2">
    <source>
        <dbReference type="ARBA" id="ARBA00022723"/>
    </source>
</evidence>
<dbReference type="InterPro" id="IPR054506">
    <property type="entry name" value="DnaA_N-like_STI"/>
</dbReference>
<dbReference type="Gramene" id="KFK31528">
    <property type="protein sequence ID" value="KFK31528"/>
    <property type="gene ID" value="AALP_AA6G124300"/>
</dbReference>
<dbReference type="CDD" id="cd18137">
    <property type="entry name" value="HLD_clamp_pol_III_gamma_tau"/>
    <property type="match status" value="1"/>
</dbReference>
<evidence type="ECO:0000256" key="5">
    <source>
        <dbReference type="ARBA" id="ARBA00022840"/>
    </source>
</evidence>
<keyword evidence="2" id="KW-0479">Metal-binding</keyword>
<dbReference type="PANTHER" id="PTHR11669">
    <property type="entry name" value="REPLICATION FACTOR C / DNA POLYMERASE III GAMMA-TAU SUBUNIT"/>
    <property type="match status" value="1"/>
</dbReference>
<dbReference type="Proteomes" id="UP000029120">
    <property type="component" value="Chromosome 6"/>
</dbReference>
<keyword evidence="3" id="KW-0547">Nucleotide-binding</keyword>
<reference evidence="10" key="1">
    <citation type="journal article" date="2015" name="Nat. Plants">
        <title>Genome expansion of Arabis alpina linked with retrotransposition and reduced symmetric DNA methylation.</title>
        <authorList>
            <person name="Willing E.M."/>
            <person name="Rawat V."/>
            <person name="Mandakova T."/>
            <person name="Maumus F."/>
            <person name="James G.V."/>
            <person name="Nordstroem K.J."/>
            <person name="Becker C."/>
            <person name="Warthmann N."/>
            <person name="Chica C."/>
            <person name="Szarzynska B."/>
            <person name="Zytnicki M."/>
            <person name="Albani M.C."/>
            <person name="Kiefer C."/>
            <person name="Bergonzi S."/>
            <person name="Castaings L."/>
            <person name="Mateos J.L."/>
            <person name="Berns M.C."/>
            <person name="Bujdoso N."/>
            <person name="Piofczyk T."/>
            <person name="de Lorenzo L."/>
            <person name="Barrero-Sicilia C."/>
            <person name="Mateos I."/>
            <person name="Piednoel M."/>
            <person name="Hagmann J."/>
            <person name="Chen-Min-Tao R."/>
            <person name="Iglesias-Fernandez R."/>
            <person name="Schuster S.C."/>
            <person name="Alonso-Blanco C."/>
            <person name="Roudier F."/>
            <person name="Carbonero P."/>
            <person name="Paz-Ares J."/>
            <person name="Davis S.J."/>
            <person name="Pecinka A."/>
            <person name="Quesneville H."/>
            <person name="Colot V."/>
            <person name="Lysak M.A."/>
            <person name="Weigel D."/>
            <person name="Coupland G."/>
            <person name="Schneeberger K."/>
        </authorList>
    </citation>
    <scope>NUCLEOTIDE SEQUENCE [LARGE SCALE GENOMIC DNA]</scope>
    <source>
        <strain evidence="10">cv. Pajares</strain>
    </source>
</reference>
<dbReference type="OrthoDB" id="1906110at2759"/>
<organism evidence="9 10">
    <name type="scientific">Arabis alpina</name>
    <name type="common">Alpine rock-cress</name>
    <dbReference type="NCBI Taxonomy" id="50452"/>
    <lineage>
        <taxon>Eukaryota</taxon>
        <taxon>Viridiplantae</taxon>
        <taxon>Streptophyta</taxon>
        <taxon>Embryophyta</taxon>
        <taxon>Tracheophyta</taxon>
        <taxon>Spermatophyta</taxon>
        <taxon>Magnoliopsida</taxon>
        <taxon>eudicotyledons</taxon>
        <taxon>Gunneridae</taxon>
        <taxon>Pentapetalae</taxon>
        <taxon>rosids</taxon>
        <taxon>malvids</taxon>
        <taxon>Brassicales</taxon>
        <taxon>Brassicaceae</taxon>
        <taxon>Arabideae</taxon>
        <taxon>Arabis</taxon>
    </lineage>
</organism>
<dbReference type="InterPro" id="IPR050238">
    <property type="entry name" value="DNA_Rep/Repair_Clamp_Loader"/>
</dbReference>
<dbReference type="OMA" id="WEEESLT"/>
<proteinExistence type="inferred from homology"/>
<protein>
    <recommendedName>
        <fullName evidence="8">AAA+ ATPase domain-containing protein</fullName>
    </recommendedName>
</protein>
<dbReference type="GO" id="GO:0005524">
    <property type="term" value="F:ATP binding"/>
    <property type="evidence" value="ECO:0007669"/>
    <property type="project" value="UniProtKB-KW"/>
</dbReference>
<dbReference type="InterPro" id="IPR027417">
    <property type="entry name" value="P-loop_NTPase"/>
</dbReference>
<dbReference type="Gene3D" id="3.40.50.300">
    <property type="entry name" value="P-loop containing nucleotide triphosphate hydrolases"/>
    <property type="match status" value="1"/>
</dbReference>
<comment type="similarity">
    <text evidence="1">Belongs to the DnaX/STICHEL family.</text>
</comment>
<evidence type="ECO:0000256" key="3">
    <source>
        <dbReference type="ARBA" id="ARBA00022741"/>
    </source>
</evidence>
<gene>
    <name evidence="9" type="ordered locus">AALP_Aa6g124300</name>
</gene>